<evidence type="ECO:0000256" key="1">
    <source>
        <dbReference type="ARBA" id="ARBA00023015"/>
    </source>
</evidence>
<dbReference type="Pfam" id="PF00356">
    <property type="entry name" value="LacI"/>
    <property type="match status" value="1"/>
</dbReference>
<dbReference type="Pfam" id="PF13377">
    <property type="entry name" value="Peripla_BP_3"/>
    <property type="match status" value="1"/>
</dbReference>
<dbReference type="CDD" id="cd06279">
    <property type="entry name" value="PBP1_LacI-like"/>
    <property type="match status" value="1"/>
</dbReference>
<comment type="caution">
    <text evidence="6">The sequence shown here is derived from an EMBL/GenBank/DDBJ whole genome shotgun (WGS) entry which is preliminary data.</text>
</comment>
<dbReference type="InterPro" id="IPR046335">
    <property type="entry name" value="LacI/GalR-like_sensor"/>
</dbReference>
<dbReference type="SUPFAM" id="SSF53822">
    <property type="entry name" value="Periplasmic binding protein-like I"/>
    <property type="match status" value="1"/>
</dbReference>
<dbReference type="PROSITE" id="PS50932">
    <property type="entry name" value="HTH_LACI_2"/>
    <property type="match status" value="1"/>
</dbReference>
<protein>
    <submittedName>
        <fullName evidence="6">LacI family DNA-binding transcriptional regulator</fullName>
    </submittedName>
</protein>
<dbReference type="Gene3D" id="1.10.260.40">
    <property type="entry name" value="lambda repressor-like DNA-binding domains"/>
    <property type="match status" value="1"/>
</dbReference>
<evidence type="ECO:0000256" key="2">
    <source>
        <dbReference type="ARBA" id="ARBA00023125"/>
    </source>
</evidence>
<dbReference type="Gene3D" id="3.40.50.2300">
    <property type="match status" value="2"/>
</dbReference>
<organism evidence="6 7">
    <name type="scientific">Cellulomonas fengjieae</name>
    <dbReference type="NCBI Taxonomy" id="2819978"/>
    <lineage>
        <taxon>Bacteria</taxon>
        <taxon>Bacillati</taxon>
        <taxon>Actinomycetota</taxon>
        <taxon>Actinomycetes</taxon>
        <taxon>Micrococcales</taxon>
        <taxon>Cellulomonadaceae</taxon>
        <taxon>Cellulomonas</taxon>
    </lineage>
</organism>
<dbReference type="InterPro" id="IPR000843">
    <property type="entry name" value="HTH_LacI"/>
</dbReference>
<keyword evidence="2 6" id="KW-0238">DNA-binding</keyword>
<gene>
    <name evidence="6" type="ORF">J4035_02635</name>
</gene>
<proteinExistence type="predicted"/>
<dbReference type="Proteomes" id="UP000678317">
    <property type="component" value="Unassembled WGS sequence"/>
</dbReference>
<name>A0ABS3SCZ9_9CELL</name>
<evidence type="ECO:0000256" key="4">
    <source>
        <dbReference type="SAM" id="MobiDB-lite"/>
    </source>
</evidence>
<feature type="region of interest" description="Disordered" evidence="4">
    <location>
        <begin position="1"/>
        <end position="24"/>
    </location>
</feature>
<evidence type="ECO:0000313" key="7">
    <source>
        <dbReference type="Proteomes" id="UP000678317"/>
    </source>
</evidence>
<keyword evidence="1" id="KW-0805">Transcription regulation</keyword>
<dbReference type="InterPro" id="IPR028082">
    <property type="entry name" value="Peripla_BP_I"/>
</dbReference>
<sequence length="449" mass="46622">MRARPIARRGRDRSGRSGPPRVQLASSSALRCSCSRPSCRGGTRAESPCWVVPVSNRFEGRPKPAGTLSAASTRTRLARVARPVPRRRPGGPTLSAHRPTLADVAAAAHVSVSTASLAFSGAGPIAAATRQRVLDAAAALEYSGPNPLGRQLRRGRSGIVGVVVGDSLRRAFRDPVSVQTLDGLVSTLGPLELGVLLIPGSSDPSGPAVDPLLETAAMDVAVIMWGGTTDDPVLAALRRRGTPTVLVEGQHAPDVASVGIDDRGGMRQATEHLLALGHTRIASVTLPFDPSRGEGLVRPDQMGHLDWEITRRRLAGVTDAGVTPVAIWETPASLVEHGRTAGTALLSVPDRPTAIACQSDLLASGVVLAARELGLRVPQDVSVSGFDGLDLPWLAPDVLTTVVQPLAEKGAAVGHAVEDFLAGDGPSRRELPVSLRIGTTTGPAPALVS</sequence>
<evidence type="ECO:0000259" key="5">
    <source>
        <dbReference type="PROSITE" id="PS50932"/>
    </source>
</evidence>
<dbReference type="SUPFAM" id="SSF47413">
    <property type="entry name" value="lambda repressor-like DNA-binding domains"/>
    <property type="match status" value="1"/>
</dbReference>
<reference evidence="6 7" key="1">
    <citation type="submission" date="2021-03" db="EMBL/GenBank/DDBJ databases">
        <title>novel species in genus Cellulomonas.</title>
        <authorList>
            <person name="Zhang G."/>
        </authorList>
    </citation>
    <scope>NUCLEOTIDE SEQUENCE [LARGE SCALE GENOMIC DNA]</scope>
    <source>
        <strain evidence="7">zg-ZUI188</strain>
    </source>
</reference>
<dbReference type="CDD" id="cd01392">
    <property type="entry name" value="HTH_LacI"/>
    <property type="match status" value="1"/>
</dbReference>
<dbReference type="EMBL" id="JAGFBM010000001">
    <property type="protein sequence ID" value="MBO3083522.1"/>
    <property type="molecule type" value="Genomic_DNA"/>
</dbReference>
<dbReference type="SMART" id="SM00354">
    <property type="entry name" value="HTH_LACI"/>
    <property type="match status" value="1"/>
</dbReference>
<dbReference type="GO" id="GO:0003677">
    <property type="term" value="F:DNA binding"/>
    <property type="evidence" value="ECO:0007669"/>
    <property type="project" value="UniProtKB-KW"/>
</dbReference>
<feature type="compositionally biased region" description="Basic residues" evidence="4">
    <location>
        <begin position="1"/>
        <end position="11"/>
    </location>
</feature>
<keyword evidence="7" id="KW-1185">Reference proteome</keyword>
<dbReference type="PANTHER" id="PTHR30146:SF138">
    <property type="entry name" value="TRANSCRIPTIONAL REGULATORY PROTEIN"/>
    <property type="match status" value="1"/>
</dbReference>
<dbReference type="PANTHER" id="PTHR30146">
    <property type="entry name" value="LACI-RELATED TRANSCRIPTIONAL REPRESSOR"/>
    <property type="match status" value="1"/>
</dbReference>
<dbReference type="InterPro" id="IPR010982">
    <property type="entry name" value="Lambda_DNA-bd_dom_sf"/>
</dbReference>
<accession>A0ABS3SCZ9</accession>
<evidence type="ECO:0000313" key="6">
    <source>
        <dbReference type="EMBL" id="MBO3083522.1"/>
    </source>
</evidence>
<evidence type="ECO:0000256" key="3">
    <source>
        <dbReference type="ARBA" id="ARBA00023163"/>
    </source>
</evidence>
<keyword evidence="3" id="KW-0804">Transcription</keyword>
<feature type="domain" description="HTH lacI-type" evidence="5">
    <location>
        <begin position="99"/>
        <end position="154"/>
    </location>
</feature>